<dbReference type="SUPFAM" id="SSF111369">
    <property type="entry name" value="HlyD-like secretion proteins"/>
    <property type="match status" value="1"/>
</dbReference>
<accession>A0A450SFC3</accession>
<feature type="signal peptide" evidence="1">
    <location>
        <begin position="1"/>
        <end position="17"/>
    </location>
</feature>
<dbReference type="GO" id="GO:0015562">
    <property type="term" value="F:efflux transmembrane transporter activity"/>
    <property type="evidence" value="ECO:0007669"/>
    <property type="project" value="TreeGrafter"/>
</dbReference>
<dbReference type="EMBL" id="CAADEZ010000094">
    <property type="protein sequence ID" value="VFJ51516.1"/>
    <property type="molecule type" value="Genomic_DNA"/>
</dbReference>
<dbReference type="Gene3D" id="2.40.50.100">
    <property type="match status" value="1"/>
</dbReference>
<reference evidence="3" key="1">
    <citation type="submission" date="2019-02" db="EMBL/GenBank/DDBJ databases">
        <authorList>
            <person name="Gruber-Vodicka R. H."/>
            <person name="Seah K. B. B."/>
        </authorList>
    </citation>
    <scope>NUCLEOTIDE SEQUENCE</scope>
    <source>
        <strain evidence="3">BECK_BZ163</strain>
        <strain evidence="4">BECK_BZ164</strain>
        <strain evidence="2">BECK_BZ165</strain>
    </source>
</reference>
<keyword evidence="1" id="KW-0732">Signal</keyword>
<dbReference type="Gene3D" id="2.40.30.170">
    <property type="match status" value="1"/>
</dbReference>
<evidence type="ECO:0000313" key="2">
    <source>
        <dbReference type="EMBL" id="VFJ45281.1"/>
    </source>
</evidence>
<organism evidence="3">
    <name type="scientific">Candidatus Kentrum sp. FM</name>
    <dbReference type="NCBI Taxonomy" id="2126340"/>
    <lineage>
        <taxon>Bacteria</taxon>
        <taxon>Pseudomonadati</taxon>
        <taxon>Pseudomonadota</taxon>
        <taxon>Gammaproteobacteria</taxon>
        <taxon>Candidatus Kentrum</taxon>
    </lineage>
</organism>
<evidence type="ECO:0000256" key="1">
    <source>
        <dbReference type="SAM" id="SignalP"/>
    </source>
</evidence>
<dbReference type="PANTHER" id="PTHR30469">
    <property type="entry name" value="MULTIDRUG RESISTANCE PROTEIN MDTA"/>
    <property type="match status" value="1"/>
</dbReference>
<dbReference type="Gene3D" id="1.10.287.470">
    <property type="entry name" value="Helix hairpin bin"/>
    <property type="match status" value="1"/>
</dbReference>
<gene>
    <name evidence="3" type="ORF">BECKFM1743A_GA0114220_1009410</name>
    <name evidence="4" type="ORF">BECKFM1743B_GA0114221_1000610</name>
    <name evidence="2" type="ORF">BECKFM1743C_GA0114222_1002310</name>
</gene>
<dbReference type="EMBL" id="CAADFL010000006">
    <property type="protein sequence ID" value="VFK05892.1"/>
    <property type="molecule type" value="Genomic_DNA"/>
</dbReference>
<protein>
    <submittedName>
        <fullName evidence="3">RND family efflux transporter, MFP subunit</fullName>
    </submittedName>
</protein>
<proteinExistence type="predicted"/>
<dbReference type="EMBL" id="CAADFA010000023">
    <property type="protein sequence ID" value="VFJ45281.1"/>
    <property type="molecule type" value="Genomic_DNA"/>
</dbReference>
<evidence type="ECO:0000313" key="4">
    <source>
        <dbReference type="EMBL" id="VFK05892.1"/>
    </source>
</evidence>
<dbReference type="AlphaFoldDB" id="A0A450SFC3"/>
<feature type="chain" id="PRO_5036113349" evidence="1">
    <location>
        <begin position="18"/>
        <end position="255"/>
    </location>
</feature>
<name>A0A450SFC3_9GAMM</name>
<evidence type="ECO:0000313" key="3">
    <source>
        <dbReference type="EMBL" id="VFJ51516.1"/>
    </source>
</evidence>
<sequence length="255" mass="28487">MNRIWILLLLFPLAVFSQDGQLPDERLSKVQSPPPMQSGQVRTLLVSQHEATLSSPLNAPILEIPFRLGDTFKAGEPLVKFQCDRRKGELTKARAEYRIASHTLKNHRQLRRYESISELEVAVSEGELQRAGGGLAIAKAEVAKCTLQAPFDGTVVREYVSPHEYVKAGEPMLDVMDPNMLEAQIYIPLSRLRQLEMGERIEIIVDEMDLSVEAEVNRMGARVDPESQMVELRARILSPPPGLMAGMSGIIFLSQ</sequence>
<dbReference type="GO" id="GO:1990281">
    <property type="term" value="C:efflux pump complex"/>
    <property type="evidence" value="ECO:0007669"/>
    <property type="project" value="TreeGrafter"/>
</dbReference>